<dbReference type="Gene3D" id="3.40.50.620">
    <property type="entry name" value="HUPs"/>
    <property type="match status" value="1"/>
</dbReference>
<evidence type="ECO:0008006" key="3">
    <source>
        <dbReference type="Google" id="ProtNLM"/>
    </source>
</evidence>
<geneLocation type="plasmid" evidence="1 2">
    <name>unnamed1</name>
</geneLocation>
<reference evidence="1 2" key="1">
    <citation type="submission" date="2019-10" db="EMBL/GenBank/DDBJ databases">
        <title>Rubrobacter sp nov SCSIO 52090 isolated from a deep-sea sediment in the South China Sea.</title>
        <authorList>
            <person name="Chen R.W."/>
        </authorList>
    </citation>
    <scope>NUCLEOTIDE SEQUENCE [LARGE SCALE GENOMIC DNA]</scope>
    <source>
        <strain evidence="1 2">SCSIO 52909</strain>
        <plasmid evidence="1 2">unnamed1</plasmid>
    </source>
</reference>
<organism evidence="1 2">
    <name type="scientific">Rubrobacter tropicus</name>
    <dbReference type="NCBI Taxonomy" id="2653851"/>
    <lineage>
        <taxon>Bacteria</taxon>
        <taxon>Bacillati</taxon>
        <taxon>Actinomycetota</taxon>
        <taxon>Rubrobacteria</taxon>
        <taxon>Rubrobacterales</taxon>
        <taxon>Rubrobacteraceae</taxon>
        <taxon>Rubrobacter</taxon>
    </lineage>
</organism>
<sequence length="316" mass="36948">MQTNPTAQRLFVPDGLREPEPITVLSHGKGQQSTALGYMLHYEPWVRERFAPGRLLTISADTGSEHKETREHVRYLEAFYTSVGEHWEHVTADKGYHTEKWRSLEHFYSSGERRRIGSKSFKRSCTWQLKLSPFYKRLEALLAEEYGVSHGRKRGLYEYVAMTGRRIRVLIGFSAEEAERRIDPDEKVRPFIRNCVERVYPLDELGMTREDCREYIRSKGHPAVAPSLCKFCPFKTPFDVYYQSVFEPEDYERWVEMEADKLFDWKDELPQEKNHGVFPGKVLPQVLDEARDEFGAMTAAKMHERRMSGHGVASRF</sequence>
<name>A0A6G8QGY0_9ACTN</name>
<dbReference type="AlphaFoldDB" id="A0A6G8QGY0"/>
<evidence type="ECO:0000313" key="1">
    <source>
        <dbReference type="EMBL" id="QIN85487.1"/>
    </source>
</evidence>
<keyword evidence="2" id="KW-1185">Reference proteome</keyword>
<protein>
    <recommendedName>
        <fullName evidence="3">Phosphoadenosine phosphosulphate reductase domain-containing protein</fullName>
    </recommendedName>
</protein>
<dbReference type="KEGG" id="rub:GBA63_22570"/>
<evidence type="ECO:0000313" key="2">
    <source>
        <dbReference type="Proteomes" id="UP000501452"/>
    </source>
</evidence>
<dbReference type="InterPro" id="IPR014729">
    <property type="entry name" value="Rossmann-like_a/b/a_fold"/>
</dbReference>
<proteinExistence type="predicted"/>
<dbReference type="EMBL" id="CP045120">
    <property type="protein sequence ID" value="QIN85487.1"/>
    <property type="molecule type" value="Genomic_DNA"/>
</dbReference>
<keyword evidence="1" id="KW-0614">Plasmid</keyword>
<dbReference type="RefSeq" id="WP_166180839.1">
    <property type="nucleotide sequence ID" value="NZ_CP045120.1"/>
</dbReference>
<dbReference type="SUPFAM" id="SSF52402">
    <property type="entry name" value="Adenine nucleotide alpha hydrolases-like"/>
    <property type="match status" value="1"/>
</dbReference>
<accession>A0A6G8QGY0</accession>
<gene>
    <name evidence="1" type="ORF">GBA63_22570</name>
</gene>
<dbReference type="Proteomes" id="UP000501452">
    <property type="component" value="Plasmid unnamed1"/>
</dbReference>